<evidence type="ECO:0000313" key="2">
    <source>
        <dbReference type="Proteomes" id="UP000178747"/>
    </source>
</evidence>
<accession>A0A1G1Y6V7</accession>
<sequence length="141" mass="16696">MLDALPKHYILYLDSLCQLVSERKFKEVELEVLSLIEELLSHANKEDDSLMRDIVIAQIIYSDFNDYYLNWTTSRGKNAEKENTHLVSDEHSNYLIAHSTEVADMDDLLYELNNYLTDLNVKKQKEEVKYHLKCYKRYINA</sequence>
<dbReference type="AlphaFoldDB" id="A0A1G1Y6V7"/>
<organism evidence="1 2">
    <name type="scientific">Candidatus Buchananbacteria bacterium RIFCSPHIGHO2_02_FULL_38_8</name>
    <dbReference type="NCBI Taxonomy" id="1797538"/>
    <lineage>
        <taxon>Bacteria</taxon>
        <taxon>Candidatus Buchananiibacteriota</taxon>
    </lineage>
</organism>
<proteinExistence type="predicted"/>
<dbReference type="EMBL" id="MHIH01000036">
    <property type="protein sequence ID" value="OGY47480.1"/>
    <property type="molecule type" value="Genomic_DNA"/>
</dbReference>
<dbReference type="Proteomes" id="UP000178747">
    <property type="component" value="Unassembled WGS sequence"/>
</dbReference>
<comment type="caution">
    <text evidence="1">The sequence shown here is derived from an EMBL/GenBank/DDBJ whole genome shotgun (WGS) entry which is preliminary data.</text>
</comment>
<gene>
    <name evidence="1" type="ORF">A3J62_03030</name>
</gene>
<reference evidence="1 2" key="1">
    <citation type="journal article" date="2016" name="Nat. Commun.">
        <title>Thousands of microbial genomes shed light on interconnected biogeochemical processes in an aquifer system.</title>
        <authorList>
            <person name="Anantharaman K."/>
            <person name="Brown C.T."/>
            <person name="Hug L.A."/>
            <person name="Sharon I."/>
            <person name="Castelle C.J."/>
            <person name="Probst A.J."/>
            <person name="Thomas B.C."/>
            <person name="Singh A."/>
            <person name="Wilkins M.J."/>
            <person name="Karaoz U."/>
            <person name="Brodie E.L."/>
            <person name="Williams K.H."/>
            <person name="Hubbard S.S."/>
            <person name="Banfield J.F."/>
        </authorList>
    </citation>
    <scope>NUCLEOTIDE SEQUENCE [LARGE SCALE GENOMIC DNA]</scope>
</reference>
<name>A0A1G1Y6V7_9BACT</name>
<protein>
    <submittedName>
        <fullName evidence="1">Uncharacterized protein</fullName>
    </submittedName>
</protein>
<evidence type="ECO:0000313" key="1">
    <source>
        <dbReference type="EMBL" id="OGY47480.1"/>
    </source>
</evidence>